<feature type="domain" description="Thioredoxin" evidence="1">
    <location>
        <begin position="17"/>
        <end position="100"/>
    </location>
</feature>
<proteinExistence type="predicted"/>
<evidence type="ECO:0000259" key="1">
    <source>
        <dbReference type="Pfam" id="PF00085"/>
    </source>
</evidence>
<dbReference type="RefSeq" id="WP_270897423.1">
    <property type="nucleotide sequence ID" value="NZ_JBHSPF010000010.1"/>
</dbReference>
<dbReference type="Pfam" id="PF00085">
    <property type="entry name" value="Thioredoxin"/>
    <property type="match status" value="1"/>
</dbReference>
<dbReference type="InterPro" id="IPR036249">
    <property type="entry name" value="Thioredoxin-like_sf"/>
</dbReference>
<dbReference type="EMBL" id="JBHSPF010000010">
    <property type="protein sequence ID" value="MFC5627653.1"/>
    <property type="molecule type" value="Genomic_DNA"/>
</dbReference>
<reference evidence="3" key="1">
    <citation type="journal article" date="2019" name="Int. J. Syst. Evol. Microbiol.">
        <title>The Global Catalogue of Microorganisms (GCM) 10K type strain sequencing project: providing services to taxonomists for standard genome sequencing and annotation.</title>
        <authorList>
            <consortium name="The Broad Institute Genomics Platform"/>
            <consortium name="The Broad Institute Genome Sequencing Center for Infectious Disease"/>
            <person name="Wu L."/>
            <person name="Ma J."/>
        </authorList>
    </citation>
    <scope>NUCLEOTIDE SEQUENCE [LARGE SCALE GENOMIC DNA]</scope>
    <source>
        <strain evidence="3">CGMCC 1.15790</strain>
    </source>
</reference>
<evidence type="ECO:0000313" key="3">
    <source>
        <dbReference type="Proteomes" id="UP001596143"/>
    </source>
</evidence>
<name>A0ABW0U3X6_9BACI</name>
<evidence type="ECO:0000313" key="2">
    <source>
        <dbReference type="EMBL" id="MFC5627653.1"/>
    </source>
</evidence>
<dbReference type="CDD" id="cd02947">
    <property type="entry name" value="TRX_family"/>
    <property type="match status" value="1"/>
</dbReference>
<dbReference type="Proteomes" id="UP001596143">
    <property type="component" value="Unassembled WGS sequence"/>
</dbReference>
<dbReference type="InterPro" id="IPR013766">
    <property type="entry name" value="Thioredoxin_domain"/>
</dbReference>
<comment type="caution">
    <text evidence="2">The sequence shown here is derived from an EMBL/GenBank/DDBJ whole genome shotgun (WGS) entry which is preliminary data.</text>
</comment>
<accession>A0ABW0U3X6</accession>
<dbReference type="Gene3D" id="3.40.30.10">
    <property type="entry name" value="Glutaredoxin"/>
    <property type="match status" value="1"/>
</dbReference>
<sequence>METFHSMEELQLFMNEDGLRFIYVMHSKCSVCHDLFPQVKEILQLFPDIHVGKIQLDDVPETAGFLSVFTVPVLLLYINGKETIRVARFVHLNELQEKIARVYHRFTNHINETE</sequence>
<keyword evidence="3" id="KW-1185">Reference proteome</keyword>
<protein>
    <submittedName>
        <fullName evidence="2">Thioredoxin family protein</fullName>
    </submittedName>
</protein>
<gene>
    <name evidence="2" type="ORF">ACFPTR_01905</name>
</gene>
<dbReference type="SUPFAM" id="SSF52833">
    <property type="entry name" value="Thioredoxin-like"/>
    <property type="match status" value="1"/>
</dbReference>
<organism evidence="2 3">
    <name type="scientific">Aliibacillus thermotolerans</name>
    <dbReference type="NCBI Taxonomy" id="1834418"/>
    <lineage>
        <taxon>Bacteria</taxon>
        <taxon>Bacillati</taxon>
        <taxon>Bacillota</taxon>
        <taxon>Bacilli</taxon>
        <taxon>Bacillales</taxon>
        <taxon>Bacillaceae</taxon>
        <taxon>Aliibacillus</taxon>
    </lineage>
</organism>